<feature type="region of interest" description="Disordered" evidence="1">
    <location>
        <begin position="127"/>
        <end position="207"/>
    </location>
</feature>
<reference evidence="3" key="1">
    <citation type="submission" date="2025-08" db="UniProtKB">
        <authorList>
            <consortium name="RefSeq"/>
        </authorList>
    </citation>
    <scope>IDENTIFICATION</scope>
    <source>
        <tissue evidence="3">Brain</tissue>
    </source>
</reference>
<feature type="compositionally biased region" description="Acidic residues" evidence="1">
    <location>
        <begin position="147"/>
        <end position="160"/>
    </location>
</feature>
<dbReference type="GeneID" id="108875863"/>
<protein>
    <submittedName>
        <fullName evidence="3">Uncharacterized protein LOC108875863</fullName>
    </submittedName>
</protein>
<dbReference type="RefSeq" id="XP_018520551.1">
    <property type="nucleotide sequence ID" value="XM_018665035.2"/>
</dbReference>
<evidence type="ECO:0000313" key="2">
    <source>
        <dbReference type="Proteomes" id="UP000694890"/>
    </source>
</evidence>
<organism evidence="2 3">
    <name type="scientific">Lates calcarifer</name>
    <name type="common">Barramundi</name>
    <name type="synonym">Holocentrus calcarifer</name>
    <dbReference type="NCBI Taxonomy" id="8187"/>
    <lineage>
        <taxon>Eukaryota</taxon>
        <taxon>Metazoa</taxon>
        <taxon>Chordata</taxon>
        <taxon>Craniata</taxon>
        <taxon>Vertebrata</taxon>
        <taxon>Euteleostomi</taxon>
        <taxon>Actinopterygii</taxon>
        <taxon>Neopterygii</taxon>
        <taxon>Teleostei</taxon>
        <taxon>Neoteleostei</taxon>
        <taxon>Acanthomorphata</taxon>
        <taxon>Carangaria</taxon>
        <taxon>Carangaria incertae sedis</taxon>
        <taxon>Centropomidae</taxon>
        <taxon>Lates</taxon>
    </lineage>
</organism>
<dbReference type="AlphaFoldDB" id="A0AAJ7LFE6"/>
<feature type="compositionally biased region" description="Basic and acidic residues" evidence="1">
    <location>
        <begin position="191"/>
        <end position="207"/>
    </location>
</feature>
<dbReference type="KEGG" id="lcf:108875863"/>
<accession>A0AAJ7LFE6</accession>
<sequence length="207" mass="23377">MPLFQTSLNRLLRILVSCCKMFAAGIQRRHATSEVNKDGSSAASVNQQKVQQHLEKFFSMRQVFAEHRGSSLEEVPEEVTSPAMSEVIVTPDYEESTKSASKAKKPVAMPFMNKLKLVWKSHFGRKHSKKVKRTSDRHLSSSPEEKSMDEEDAIESDGEQEASISLFLSPKQVDEVPQPKSELLAETQTDFQEKMRHDQVLRAAADD</sequence>
<proteinExistence type="predicted"/>
<gene>
    <name evidence="3" type="primary">LOC108875863</name>
</gene>
<feature type="compositionally biased region" description="Basic and acidic residues" evidence="1">
    <location>
        <begin position="133"/>
        <end position="146"/>
    </location>
</feature>
<evidence type="ECO:0000313" key="3">
    <source>
        <dbReference type="RefSeq" id="XP_018520551.1"/>
    </source>
</evidence>
<name>A0AAJ7LFE6_LATCA</name>
<evidence type="ECO:0000256" key="1">
    <source>
        <dbReference type="SAM" id="MobiDB-lite"/>
    </source>
</evidence>
<dbReference type="Proteomes" id="UP000694890">
    <property type="component" value="Linkage group LG5"/>
</dbReference>